<dbReference type="RefSeq" id="WP_284241384.1">
    <property type="nucleotide sequence ID" value="NZ_BSSQ01000019.1"/>
</dbReference>
<sequence>MKIIVNERELKEYFDGLAKLLQSRSSDRFDATALIAELRQSLREELAEAYLDGQRSGANSFNKLKQVFDPYTGRPAELLTPAGTVEGTIAKVSGEYLIVREHGGTSVMVPLEQLVSFQLTGKQVER</sequence>
<reference evidence="1 2" key="1">
    <citation type="submission" date="2023-03" db="EMBL/GenBank/DDBJ databases">
        <title>Draft genome sequence of the bacteria which degrade cell wall of Tricholomamatutake.</title>
        <authorList>
            <person name="Konishi Y."/>
            <person name="Fukuta Y."/>
            <person name="Shirasaka N."/>
        </authorList>
    </citation>
    <scope>NUCLEOTIDE SEQUENCE [LARGE SCALE GENOMIC DNA]</scope>
    <source>
        <strain evidence="2">mu1</strain>
    </source>
</reference>
<dbReference type="EMBL" id="BSSQ01000019">
    <property type="protein sequence ID" value="GLX70612.1"/>
    <property type="molecule type" value="Genomic_DNA"/>
</dbReference>
<accession>A0ABQ6GNL2</accession>
<comment type="caution">
    <text evidence="1">The sequence shown here is derived from an EMBL/GenBank/DDBJ whole genome shotgun (WGS) entry which is preliminary data.</text>
</comment>
<evidence type="ECO:0000313" key="1">
    <source>
        <dbReference type="EMBL" id="GLX70612.1"/>
    </source>
</evidence>
<proteinExistence type="predicted"/>
<evidence type="ECO:0000313" key="2">
    <source>
        <dbReference type="Proteomes" id="UP001157114"/>
    </source>
</evidence>
<name>A0ABQ6GNL2_9BACL</name>
<evidence type="ECO:0008006" key="3">
    <source>
        <dbReference type="Google" id="ProtNLM"/>
    </source>
</evidence>
<dbReference type="Proteomes" id="UP001157114">
    <property type="component" value="Unassembled WGS sequence"/>
</dbReference>
<protein>
    <recommendedName>
        <fullName evidence="3">DUF2642 domain-containing protein</fullName>
    </recommendedName>
</protein>
<keyword evidence="2" id="KW-1185">Reference proteome</keyword>
<organism evidence="1 2">
    <name type="scientific">Paenibacillus glycanilyticus</name>
    <dbReference type="NCBI Taxonomy" id="126569"/>
    <lineage>
        <taxon>Bacteria</taxon>
        <taxon>Bacillati</taxon>
        <taxon>Bacillota</taxon>
        <taxon>Bacilli</taxon>
        <taxon>Bacillales</taxon>
        <taxon>Paenibacillaceae</taxon>
        <taxon>Paenibacillus</taxon>
    </lineage>
</organism>
<gene>
    <name evidence="1" type="ORF">MU1_49580</name>
</gene>